<evidence type="ECO:0000313" key="3">
    <source>
        <dbReference type="Proteomes" id="UP000738431"/>
    </source>
</evidence>
<gene>
    <name evidence="2" type="ORF">K1X11_021780</name>
</gene>
<name>A0ABZ1C7N8_9BACT</name>
<dbReference type="RefSeq" id="WP_221030383.1">
    <property type="nucleotide sequence ID" value="NZ_CP139781.1"/>
</dbReference>
<dbReference type="EMBL" id="CP139781">
    <property type="protein sequence ID" value="WRQ87453.1"/>
    <property type="molecule type" value="Genomic_DNA"/>
</dbReference>
<keyword evidence="1" id="KW-0472">Membrane</keyword>
<feature type="transmembrane region" description="Helical" evidence="1">
    <location>
        <begin position="20"/>
        <end position="38"/>
    </location>
</feature>
<sequence length="142" mass="15740">MTDTPPAPKWLRVLTHIVRVLLGIGCTIFGLNGWFNFIQPPPDLVLPEKAMAFSMALMETGYMMPLIGVTLFLPGLLLLANRFVPLALVVLAPFFVNSVAFHVALERTGLPNALVFVAMLLFLAWRHRAAYRPLWVAKGALN</sequence>
<keyword evidence="3" id="KW-1185">Reference proteome</keyword>
<evidence type="ECO:0000256" key="1">
    <source>
        <dbReference type="SAM" id="Phobius"/>
    </source>
</evidence>
<reference evidence="2 3" key="2">
    <citation type="submission" date="2023-12" db="EMBL/GenBank/DDBJ databases">
        <title>Description of an unclassified Opitutus bacterium of Verrucomicrobiota.</title>
        <authorList>
            <person name="Zhang D.-F."/>
        </authorList>
    </citation>
    <scope>NUCLEOTIDE SEQUENCE [LARGE SCALE GENOMIC DNA]</scope>
    <source>
        <strain evidence="2 3">WL0086</strain>
    </source>
</reference>
<feature type="transmembrane region" description="Helical" evidence="1">
    <location>
        <begin position="109"/>
        <end position="125"/>
    </location>
</feature>
<dbReference type="Proteomes" id="UP000738431">
    <property type="component" value="Chromosome"/>
</dbReference>
<feature type="transmembrane region" description="Helical" evidence="1">
    <location>
        <begin position="83"/>
        <end position="103"/>
    </location>
</feature>
<accession>A0ABZ1C7N8</accession>
<feature type="transmembrane region" description="Helical" evidence="1">
    <location>
        <begin position="50"/>
        <end position="76"/>
    </location>
</feature>
<evidence type="ECO:0000313" key="2">
    <source>
        <dbReference type="EMBL" id="WRQ87453.1"/>
    </source>
</evidence>
<reference evidence="2 3" key="1">
    <citation type="submission" date="2021-08" db="EMBL/GenBank/DDBJ databases">
        <authorList>
            <person name="Zhang D."/>
            <person name="Zhang A."/>
            <person name="Wang L."/>
        </authorList>
    </citation>
    <scope>NUCLEOTIDE SEQUENCE [LARGE SCALE GENOMIC DNA]</scope>
    <source>
        <strain evidence="2 3">WL0086</strain>
    </source>
</reference>
<keyword evidence="1" id="KW-0812">Transmembrane</keyword>
<organism evidence="2 3">
    <name type="scientific">Actomonas aquatica</name>
    <dbReference type="NCBI Taxonomy" id="2866162"/>
    <lineage>
        <taxon>Bacteria</taxon>
        <taxon>Pseudomonadati</taxon>
        <taxon>Verrucomicrobiota</taxon>
        <taxon>Opitutia</taxon>
        <taxon>Opitutales</taxon>
        <taxon>Opitutaceae</taxon>
        <taxon>Actomonas</taxon>
    </lineage>
</organism>
<proteinExistence type="predicted"/>
<keyword evidence="1" id="KW-1133">Transmembrane helix</keyword>
<protein>
    <submittedName>
        <fullName evidence="2">DoxX family protein</fullName>
    </submittedName>
</protein>